<dbReference type="AlphaFoldDB" id="A0A077MF85"/>
<sequence length="379" mass="40633">MNTWTLTPAEYAATVAKVAAINKRAAKRGFTGRFELSGTTVTRKAENGVGEYVFVEATLTGEPPCYDGWTFLAAIDAVATDAGTEFLVRCAPGVDESLVDRSALREGACDHCGTKRNRRRVMLVTDGTTVNQVGATCIKDFLGWSTLPAFIDTESVRDGFGGLGGGTPSATVETVIAVAYAAVQRFGWGSTYSKTPTRMVVSDVLFGSRKKDAELRAELAPFIEQGERMAPAITETVLAHVVESGDSFEANLAVILRAEYVPDNGYGILCAAIPVYDRLVGTKKAETEPVVDAWIGTKGEKVTVTGRITTALTVDGYAYGSTQRLVVIETPAGVVKTYTAAAWAYDVDSGDEVTVTGVVKEHDTYRDRKQTVLVRPKRA</sequence>
<dbReference type="Proteomes" id="UP000035720">
    <property type="component" value="Unassembled WGS sequence"/>
</dbReference>
<dbReference type="EMBL" id="CAJC01000194">
    <property type="protein sequence ID" value="CCI54695.1"/>
    <property type="molecule type" value="Genomic_DNA"/>
</dbReference>
<keyword evidence="2" id="KW-1185">Reference proteome</keyword>
<proteinExistence type="predicted"/>
<reference evidence="1 2" key="1">
    <citation type="journal article" date="2013" name="ISME J.">
        <title>A metabolic model for members of the genus Tetrasphaera involved in enhanced biological phosphorus removal.</title>
        <authorList>
            <person name="Kristiansen R."/>
            <person name="Nguyen H.T.T."/>
            <person name="Saunders A.M."/>
            <person name="Nielsen J.L."/>
            <person name="Wimmer R."/>
            <person name="Le V.Q."/>
            <person name="McIlroy S.J."/>
            <person name="Petrovski S."/>
            <person name="Seviour R.J."/>
            <person name="Calteau A."/>
            <person name="Nielsen K.L."/>
            <person name="Nielsen P.H."/>
        </authorList>
    </citation>
    <scope>NUCLEOTIDE SEQUENCE [LARGE SCALE GENOMIC DNA]</scope>
    <source>
        <strain evidence="1 2">Ben 74</strain>
    </source>
</reference>
<organism evidence="1 2">
    <name type="scientific">Nostocoides jenkinsii Ben 74</name>
    <dbReference type="NCBI Taxonomy" id="1193518"/>
    <lineage>
        <taxon>Bacteria</taxon>
        <taxon>Bacillati</taxon>
        <taxon>Actinomycetota</taxon>
        <taxon>Actinomycetes</taxon>
        <taxon>Micrococcales</taxon>
        <taxon>Intrasporangiaceae</taxon>
        <taxon>Nostocoides</taxon>
    </lineage>
</organism>
<gene>
    <name evidence="1" type="ORF">BN13_80064</name>
</gene>
<evidence type="ECO:0000313" key="1">
    <source>
        <dbReference type="EMBL" id="CCI54695.1"/>
    </source>
</evidence>
<name>A0A077MF85_9MICO</name>
<accession>A0A077MF85</accession>
<protein>
    <submittedName>
        <fullName evidence="1">Uncharacterized protein</fullName>
    </submittedName>
</protein>
<evidence type="ECO:0000313" key="2">
    <source>
        <dbReference type="Proteomes" id="UP000035720"/>
    </source>
</evidence>
<dbReference type="RefSeq" id="WP_048544166.1">
    <property type="nucleotide sequence ID" value="NZ_HF571038.1"/>
</dbReference>
<comment type="caution">
    <text evidence="1">The sequence shown here is derived from an EMBL/GenBank/DDBJ whole genome shotgun (WGS) entry which is preliminary data.</text>
</comment>
<dbReference type="OrthoDB" id="5084258at2"/>